<name>B6QRB6_TALMQ</name>
<feature type="transmembrane region" description="Helical" evidence="5">
    <location>
        <begin position="110"/>
        <end position="129"/>
    </location>
</feature>
<feature type="transmembrane region" description="Helical" evidence="5">
    <location>
        <begin position="510"/>
        <end position="534"/>
    </location>
</feature>
<feature type="transmembrane region" description="Helical" evidence="5">
    <location>
        <begin position="427"/>
        <end position="452"/>
    </location>
</feature>
<comment type="subcellular location">
    <subcellularLocation>
        <location evidence="1">Membrane</location>
        <topology evidence="1">Multi-pass membrane protein</topology>
    </subcellularLocation>
</comment>
<dbReference type="SUPFAM" id="SSF103473">
    <property type="entry name" value="MFS general substrate transporter"/>
    <property type="match status" value="1"/>
</dbReference>
<dbReference type="PROSITE" id="PS50850">
    <property type="entry name" value="MFS"/>
    <property type="match status" value="1"/>
</dbReference>
<dbReference type="InterPro" id="IPR011701">
    <property type="entry name" value="MFS"/>
</dbReference>
<dbReference type="GO" id="GO:0016020">
    <property type="term" value="C:membrane"/>
    <property type="evidence" value="ECO:0007669"/>
    <property type="project" value="UniProtKB-SubCell"/>
</dbReference>
<protein>
    <submittedName>
        <fullName evidence="7">MFS transporter, putative</fullName>
    </submittedName>
</protein>
<organism evidence="7 8">
    <name type="scientific">Talaromyces marneffei (strain ATCC 18224 / CBS 334.59 / QM 7333)</name>
    <name type="common">Penicillium marneffei</name>
    <dbReference type="NCBI Taxonomy" id="441960"/>
    <lineage>
        <taxon>Eukaryota</taxon>
        <taxon>Fungi</taxon>
        <taxon>Dikarya</taxon>
        <taxon>Ascomycota</taxon>
        <taxon>Pezizomycotina</taxon>
        <taxon>Eurotiomycetes</taxon>
        <taxon>Eurotiomycetidae</taxon>
        <taxon>Eurotiales</taxon>
        <taxon>Trichocomaceae</taxon>
        <taxon>Talaromyces</taxon>
        <taxon>Talaromyces sect. Talaromyces</taxon>
    </lineage>
</organism>
<feature type="transmembrane region" description="Helical" evidence="5">
    <location>
        <begin position="464"/>
        <end position="490"/>
    </location>
</feature>
<feature type="transmembrane region" description="Helical" evidence="5">
    <location>
        <begin position="223"/>
        <end position="244"/>
    </location>
</feature>
<feature type="transmembrane region" description="Helical" evidence="5">
    <location>
        <begin position="265"/>
        <end position="286"/>
    </location>
</feature>
<evidence type="ECO:0000256" key="3">
    <source>
        <dbReference type="ARBA" id="ARBA00022989"/>
    </source>
</evidence>
<evidence type="ECO:0000313" key="8">
    <source>
        <dbReference type="Proteomes" id="UP000001294"/>
    </source>
</evidence>
<dbReference type="PANTHER" id="PTHR42718">
    <property type="entry name" value="MAJOR FACILITATOR SUPERFAMILY MULTIDRUG TRANSPORTER MFSC"/>
    <property type="match status" value="1"/>
</dbReference>
<feature type="transmembrane region" description="Helical" evidence="5">
    <location>
        <begin position="166"/>
        <end position="184"/>
    </location>
</feature>
<feature type="transmembrane region" description="Helical" evidence="5">
    <location>
        <begin position="136"/>
        <end position="160"/>
    </location>
</feature>
<evidence type="ECO:0000256" key="2">
    <source>
        <dbReference type="ARBA" id="ARBA00022692"/>
    </source>
</evidence>
<feature type="transmembrane region" description="Helical" evidence="5">
    <location>
        <begin position="65"/>
        <end position="90"/>
    </location>
</feature>
<feature type="transmembrane region" description="Helical" evidence="5">
    <location>
        <begin position="196"/>
        <end position="217"/>
    </location>
</feature>
<evidence type="ECO:0000256" key="4">
    <source>
        <dbReference type="ARBA" id="ARBA00023136"/>
    </source>
</evidence>
<dbReference type="PANTHER" id="PTHR42718:SF27">
    <property type="entry name" value="TRANSPORTER, PUTATIVE-RELATED"/>
    <property type="match status" value="1"/>
</dbReference>
<reference evidence="8" key="1">
    <citation type="journal article" date="2015" name="Genome Announc.">
        <title>Genome sequence of the AIDS-associated pathogen Penicillium marneffei (ATCC18224) and its near taxonomic relative Talaromyces stipitatus (ATCC10500).</title>
        <authorList>
            <person name="Nierman W.C."/>
            <person name="Fedorova-Abrams N.D."/>
            <person name="Andrianopoulos A."/>
        </authorList>
    </citation>
    <scope>NUCLEOTIDE SEQUENCE [LARGE SCALE GENOMIC DNA]</scope>
    <source>
        <strain evidence="8">ATCC 18224 / CBS 334.59 / QM 7333</strain>
    </source>
</reference>
<proteinExistence type="predicted"/>
<keyword evidence="2 5" id="KW-0812">Transmembrane</keyword>
<feature type="transmembrane region" description="Helical" evidence="5">
    <location>
        <begin position="400"/>
        <end position="421"/>
    </location>
</feature>
<keyword evidence="3 5" id="KW-1133">Transmembrane helix</keyword>
<feature type="transmembrane region" description="Helical" evidence="5">
    <location>
        <begin position="336"/>
        <end position="357"/>
    </location>
</feature>
<dbReference type="AlphaFoldDB" id="B6QRB6"/>
<evidence type="ECO:0000259" key="6">
    <source>
        <dbReference type="PROSITE" id="PS50850"/>
    </source>
</evidence>
<evidence type="ECO:0000313" key="7">
    <source>
        <dbReference type="EMBL" id="EEA20762.1"/>
    </source>
</evidence>
<evidence type="ECO:0000256" key="5">
    <source>
        <dbReference type="SAM" id="Phobius"/>
    </source>
</evidence>
<keyword evidence="8" id="KW-1185">Reference proteome</keyword>
<dbReference type="InterPro" id="IPR020846">
    <property type="entry name" value="MFS_dom"/>
</dbReference>
<feature type="transmembrane region" description="Helical" evidence="5">
    <location>
        <begin position="298"/>
        <end position="315"/>
    </location>
</feature>
<dbReference type="Proteomes" id="UP000001294">
    <property type="component" value="Unassembled WGS sequence"/>
</dbReference>
<dbReference type="OrthoDB" id="2130629at2759"/>
<dbReference type="EMBL" id="DS995904">
    <property type="protein sequence ID" value="EEA20762.1"/>
    <property type="molecule type" value="Genomic_DNA"/>
</dbReference>
<sequence length="545" mass="58252">MADIALSDIPVTRTSASKAHYQNAVSESAYQSDKDINLLSADRPTTTASLSSSTSDHADISVWRLANIVLAVSGITFLGSFTTGLLTIGLPQTAQDIGLSEDLILWPSSVYSLASGSCLLLAGSIADVVGNRIINLIGCFLVGCFVTACGLSQTGIQLIIFRTMQGVAVSLCLPTSVAIVSQAVPAGRRRNISYSVLGFVQPAGFSAGLVLGGVMVNTIGWRYGYYISGGLTLALFVVSIWSLPADRRDASGKINLARLRTEIDWIGGIISCACLAMLSYILAALTNDVNNIKTPGNIAMLVICVLLMPVFILWEQRQERLGKPALIPNSLWRNSVFTNVCLMVMFSWAVINVMELYCSLFFQKIQGLSAFQASLRILPNVVIGSICQLTTGLLVHRISAFYLVVGSTLLSAGAPLLMAVIKVEWPYWYDAFFAQALSPISADILFTVALLVISDVFPQRTQALAGAVFNTVSQFGNSLGLTVMAVISSVTTKHAAASPADYESPGPLLAGYRAGFWAAFAWMMCAFCIGGYGLRKIGKVGLKRD</sequence>
<dbReference type="HOGENOM" id="CLU_000960_27_5_1"/>
<dbReference type="Pfam" id="PF07690">
    <property type="entry name" value="MFS_1"/>
    <property type="match status" value="1"/>
</dbReference>
<dbReference type="GO" id="GO:0022857">
    <property type="term" value="F:transmembrane transporter activity"/>
    <property type="evidence" value="ECO:0007669"/>
    <property type="project" value="InterPro"/>
</dbReference>
<evidence type="ECO:0000256" key="1">
    <source>
        <dbReference type="ARBA" id="ARBA00004141"/>
    </source>
</evidence>
<feature type="transmembrane region" description="Helical" evidence="5">
    <location>
        <begin position="377"/>
        <end position="395"/>
    </location>
</feature>
<accession>B6QRB6</accession>
<keyword evidence="4 5" id="KW-0472">Membrane</keyword>
<dbReference type="Gene3D" id="1.20.1250.20">
    <property type="entry name" value="MFS general substrate transporter like domains"/>
    <property type="match status" value="2"/>
</dbReference>
<feature type="domain" description="Major facilitator superfamily (MFS) profile" evidence="6">
    <location>
        <begin position="68"/>
        <end position="545"/>
    </location>
</feature>
<dbReference type="VEuPathDB" id="FungiDB:PMAA_045850"/>
<dbReference type="PhylomeDB" id="B6QRB6"/>
<dbReference type="InterPro" id="IPR036259">
    <property type="entry name" value="MFS_trans_sf"/>
</dbReference>
<gene>
    <name evidence="7" type="ORF">PMAA_045850</name>
</gene>